<organism evidence="2">
    <name type="scientific">Penicillium chrysogenum</name>
    <name type="common">Penicillium notatum</name>
    <dbReference type="NCBI Taxonomy" id="5076"/>
    <lineage>
        <taxon>Eukaryota</taxon>
        <taxon>Fungi</taxon>
        <taxon>Dikarya</taxon>
        <taxon>Ascomycota</taxon>
        <taxon>Pezizomycotina</taxon>
        <taxon>Eurotiomycetes</taxon>
        <taxon>Eurotiomycetidae</taxon>
        <taxon>Eurotiales</taxon>
        <taxon>Aspergillaceae</taxon>
        <taxon>Penicillium</taxon>
        <taxon>Penicillium chrysogenum species complex</taxon>
    </lineage>
</organism>
<proteinExistence type="predicted"/>
<sequence>MDISFKIAEMEKLTGDVSPNGEQDGPSLGS</sequence>
<evidence type="ECO:0000313" key="2">
    <source>
        <dbReference type="EMBL" id="KZN86740.1"/>
    </source>
</evidence>
<dbReference type="Proteomes" id="UP000076449">
    <property type="component" value="Chromosome II"/>
</dbReference>
<name>A0A167S3K7_PENCH</name>
<dbReference type="AlphaFoldDB" id="A0A167S3K7"/>
<evidence type="ECO:0000256" key="1">
    <source>
        <dbReference type="SAM" id="MobiDB-lite"/>
    </source>
</evidence>
<gene>
    <name evidence="2" type="ORF">EN45_052850</name>
</gene>
<dbReference type="EMBL" id="CM002799">
    <property type="protein sequence ID" value="KZN86740.1"/>
    <property type="molecule type" value="Genomic_DNA"/>
</dbReference>
<accession>A0A167S3K7</accession>
<reference evidence="2" key="1">
    <citation type="journal article" date="2014" name="Genome Announc.">
        <title>Complete sequencing and chromosome-scale genome assembly of the industrial progenitor strain P2niaD18 from the penicillin producer Penicillium chrysogenum.</title>
        <authorList>
            <person name="Specht T."/>
            <person name="Dahlmann T.A."/>
            <person name="Zadra I."/>
            <person name="Kurnsteiner H."/>
            <person name="Kuck U."/>
        </authorList>
    </citation>
    <scope>NUCLEOTIDE SEQUENCE [LARGE SCALE GENOMIC DNA]</scope>
    <source>
        <strain evidence="2">P2niaD18</strain>
    </source>
</reference>
<feature type="region of interest" description="Disordered" evidence="1">
    <location>
        <begin position="10"/>
        <end position="30"/>
    </location>
</feature>
<protein>
    <submittedName>
        <fullName evidence="2">Uncharacterized protein</fullName>
    </submittedName>
</protein>